<evidence type="ECO:0000256" key="5">
    <source>
        <dbReference type="ARBA" id="ARBA00022989"/>
    </source>
</evidence>
<keyword evidence="6 7" id="KW-0472">Membrane</keyword>
<dbReference type="PANTHER" id="PTHR32243">
    <property type="entry name" value="MALTOSE TRANSPORT SYSTEM PERMEASE-RELATED"/>
    <property type="match status" value="1"/>
</dbReference>
<reference evidence="9" key="1">
    <citation type="journal article" date="2014" name="Front. Microbiol.">
        <title>High frequency of phylogenetically diverse reductive dehalogenase-homologous genes in deep subseafloor sedimentary metagenomes.</title>
        <authorList>
            <person name="Kawai M."/>
            <person name="Futagami T."/>
            <person name="Toyoda A."/>
            <person name="Takaki Y."/>
            <person name="Nishi S."/>
            <person name="Hori S."/>
            <person name="Arai W."/>
            <person name="Tsubouchi T."/>
            <person name="Morono Y."/>
            <person name="Uchiyama I."/>
            <person name="Ito T."/>
            <person name="Fujiyama A."/>
            <person name="Inagaki F."/>
            <person name="Takami H."/>
        </authorList>
    </citation>
    <scope>NUCLEOTIDE SEQUENCE</scope>
    <source>
        <strain evidence="9">Expedition CK06-06</strain>
    </source>
</reference>
<evidence type="ECO:0000256" key="6">
    <source>
        <dbReference type="ARBA" id="ARBA00023136"/>
    </source>
</evidence>
<organism evidence="9">
    <name type="scientific">marine sediment metagenome</name>
    <dbReference type="NCBI Taxonomy" id="412755"/>
    <lineage>
        <taxon>unclassified sequences</taxon>
        <taxon>metagenomes</taxon>
        <taxon>ecological metagenomes</taxon>
    </lineage>
</organism>
<dbReference type="InterPro" id="IPR035906">
    <property type="entry name" value="MetI-like_sf"/>
</dbReference>
<evidence type="ECO:0000256" key="2">
    <source>
        <dbReference type="ARBA" id="ARBA00022448"/>
    </source>
</evidence>
<keyword evidence="2" id="KW-0813">Transport</keyword>
<evidence type="ECO:0000259" key="8">
    <source>
        <dbReference type="PROSITE" id="PS50928"/>
    </source>
</evidence>
<dbReference type="SUPFAM" id="SSF161098">
    <property type="entry name" value="MetI-like"/>
    <property type="match status" value="1"/>
</dbReference>
<evidence type="ECO:0000313" key="9">
    <source>
        <dbReference type="EMBL" id="GAH29561.1"/>
    </source>
</evidence>
<dbReference type="InterPro" id="IPR000515">
    <property type="entry name" value="MetI-like"/>
</dbReference>
<keyword evidence="3" id="KW-1003">Cell membrane</keyword>
<dbReference type="AlphaFoldDB" id="X1E8G6"/>
<dbReference type="InterPro" id="IPR050901">
    <property type="entry name" value="BP-dep_ABC_trans_perm"/>
</dbReference>
<comment type="subcellular location">
    <subcellularLocation>
        <location evidence="1">Cell membrane</location>
        <topology evidence="1">Multi-pass membrane protein</topology>
    </subcellularLocation>
</comment>
<dbReference type="PROSITE" id="PS50928">
    <property type="entry name" value="ABC_TM1"/>
    <property type="match status" value="1"/>
</dbReference>
<dbReference type="GO" id="GO:0055085">
    <property type="term" value="P:transmembrane transport"/>
    <property type="evidence" value="ECO:0007669"/>
    <property type="project" value="InterPro"/>
</dbReference>
<dbReference type="Gene3D" id="1.10.3720.10">
    <property type="entry name" value="MetI-like"/>
    <property type="match status" value="1"/>
</dbReference>
<protein>
    <recommendedName>
        <fullName evidence="8">ABC transmembrane type-1 domain-containing protein</fullName>
    </recommendedName>
</protein>
<dbReference type="Pfam" id="PF00528">
    <property type="entry name" value="BPD_transp_1"/>
    <property type="match status" value="1"/>
</dbReference>
<dbReference type="CDD" id="cd06261">
    <property type="entry name" value="TM_PBP2"/>
    <property type="match status" value="1"/>
</dbReference>
<feature type="transmembrane region" description="Helical" evidence="7">
    <location>
        <begin position="20"/>
        <end position="38"/>
    </location>
</feature>
<accession>X1E8G6</accession>
<dbReference type="PANTHER" id="PTHR32243:SF18">
    <property type="entry name" value="INNER MEMBRANE ABC TRANSPORTER PERMEASE PROTEIN YCJP"/>
    <property type="match status" value="1"/>
</dbReference>
<feature type="transmembrane region" description="Helical" evidence="7">
    <location>
        <begin position="76"/>
        <end position="101"/>
    </location>
</feature>
<feature type="transmembrane region" description="Helical" evidence="7">
    <location>
        <begin position="146"/>
        <end position="168"/>
    </location>
</feature>
<feature type="transmembrane region" description="Helical" evidence="7">
    <location>
        <begin position="189"/>
        <end position="214"/>
    </location>
</feature>
<keyword evidence="5 7" id="KW-1133">Transmembrane helix</keyword>
<keyword evidence="4 7" id="KW-0812">Transmembrane</keyword>
<gene>
    <name evidence="9" type="ORF">S03H2_00979</name>
</gene>
<feature type="transmembrane region" description="Helical" evidence="7">
    <location>
        <begin position="113"/>
        <end position="134"/>
    </location>
</feature>
<evidence type="ECO:0000256" key="3">
    <source>
        <dbReference type="ARBA" id="ARBA00022475"/>
    </source>
</evidence>
<comment type="caution">
    <text evidence="9">The sequence shown here is derived from an EMBL/GenBank/DDBJ whole genome shotgun (WGS) entry which is preliminary data.</text>
</comment>
<feature type="domain" description="ABC transmembrane type-1" evidence="8">
    <location>
        <begin position="77"/>
        <end position="267"/>
    </location>
</feature>
<evidence type="ECO:0000256" key="4">
    <source>
        <dbReference type="ARBA" id="ARBA00022692"/>
    </source>
</evidence>
<evidence type="ECO:0000256" key="7">
    <source>
        <dbReference type="SAM" id="Phobius"/>
    </source>
</evidence>
<sequence>MQRKKFKTQDMRYINRAIAYFILIAASIIAIFPIYWLLSSALKGAKDIWVMPPIFLFKPDFSHFVTVIKERSLFKYFVNSLIVSSGSTGIALFLGSLAAYALTRYSMKGGKHIAFWIISLRMMPPIVVILPLYILFTRVGLVDTHIGLILAHITLTLPFAVWMLMGFFKEIPLAIDEAALIDGCTTMGVLFKVVLPLIRGGLVATAVFCILWSWNDFIFAFSLTTTNAATLPVLISGFLGDYVWEWSSFYATGVVAAAPIMLLALFTQKYLVRAMTFGAVK</sequence>
<feature type="transmembrane region" description="Helical" evidence="7">
    <location>
        <begin position="248"/>
        <end position="266"/>
    </location>
</feature>
<evidence type="ECO:0000256" key="1">
    <source>
        <dbReference type="ARBA" id="ARBA00004651"/>
    </source>
</evidence>
<proteinExistence type="predicted"/>
<dbReference type="GO" id="GO:0005886">
    <property type="term" value="C:plasma membrane"/>
    <property type="evidence" value="ECO:0007669"/>
    <property type="project" value="UniProtKB-SubCell"/>
</dbReference>
<name>X1E8G6_9ZZZZ</name>
<dbReference type="EMBL" id="BARU01000256">
    <property type="protein sequence ID" value="GAH29561.1"/>
    <property type="molecule type" value="Genomic_DNA"/>
</dbReference>